<dbReference type="SUPFAM" id="SSF117892">
    <property type="entry name" value="Band 7/SPFH domain"/>
    <property type="match status" value="1"/>
</dbReference>
<feature type="domain" description="Band 7" evidence="2">
    <location>
        <begin position="18"/>
        <end position="201"/>
    </location>
</feature>
<name>A0A7C2JXS5_9PLAN</name>
<accession>A0A7C2JXS5</accession>
<dbReference type="PANTHER" id="PTHR43327:SF2">
    <property type="entry name" value="MODULATOR OF FTSH PROTEASE HFLK"/>
    <property type="match status" value="1"/>
</dbReference>
<evidence type="ECO:0000313" key="3">
    <source>
        <dbReference type="EMBL" id="HEN14019.1"/>
    </source>
</evidence>
<gene>
    <name evidence="3" type="ORF">ENQ76_00930</name>
</gene>
<proteinExistence type="predicted"/>
<comment type="subcellular location">
    <subcellularLocation>
        <location evidence="1">Membrane</location>
        <topology evidence="1">Single-pass membrane protein</topology>
    </subcellularLocation>
</comment>
<dbReference type="SMART" id="SM00244">
    <property type="entry name" value="PHB"/>
    <property type="match status" value="1"/>
</dbReference>
<protein>
    <recommendedName>
        <fullName evidence="2">Band 7 domain-containing protein</fullName>
    </recommendedName>
</protein>
<dbReference type="PANTHER" id="PTHR43327">
    <property type="entry name" value="STOMATIN-LIKE PROTEIN 2, MITOCHONDRIAL"/>
    <property type="match status" value="1"/>
</dbReference>
<sequence>MNRPAWLLALLVGGYLASGFYLVSGADKAAVRRFGRLTQELRGSGLWWDLPWPFTAIDRVNVSALRTLTIGDAGSPSDPDEILPAVPLRSASVLTGDSNLLNIRASVQFHLREDRVAEYLFQRRVADEELRLLVEAAIAEAAAQSGVDYLQTEGLALLNVRLTERVRREAERWGLGVEIEQVTLDRVDPPTLVQADFLDVANARAEAAQARHEAQTAADQRLTSATAEARRLVAAARTESQAEVAQARGEADRFLQLTDQIAEDARTSGRSYAACRHLTEQRLTADTLAAVLSQVRRQWVFDSREPVILNLQPAK</sequence>
<reference evidence="3" key="1">
    <citation type="journal article" date="2020" name="mSystems">
        <title>Genome- and Community-Level Interaction Insights into Carbon Utilization and Element Cycling Functions of Hydrothermarchaeota in Hydrothermal Sediment.</title>
        <authorList>
            <person name="Zhou Z."/>
            <person name="Liu Y."/>
            <person name="Xu W."/>
            <person name="Pan J."/>
            <person name="Luo Z.H."/>
            <person name="Li M."/>
        </authorList>
    </citation>
    <scope>NUCLEOTIDE SEQUENCE [LARGE SCALE GENOMIC DNA]</scope>
    <source>
        <strain evidence="3">SpSt-339</strain>
    </source>
</reference>
<dbReference type="InterPro" id="IPR036013">
    <property type="entry name" value="Band_7/SPFH_dom_sf"/>
</dbReference>
<dbReference type="InterPro" id="IPR050710">
    <property type="entry name" value="Band7/mec-2_domain"/>
</dbReference>
<dbReference type="EMBL" id="DSOK01000028">
    <property type="protein sequence ID" value="HEN14019.1"/>
    <property type="molecule type" value="Genomic_DNA"/>
</dbReference>
<dbReference type="InterPro" id="IPR001107">
    <property type="entry name" value="Band_7"/>
</dbReference>
<evidence type="ECO:0000259" key="2">
    <source>
        <dbReference type="SMART" id="SM00244"/>
    </source>
</evidence>
<dbReference type="Pfam" id="PF01145">
    <property type="entry name" value="Band_7"/>
    <property type="match status" value="1"/>
</dbReference>
<dbReference type="GO" id="GO:0016020">
    <property type="term" value="C:membrane"/>
    <property type="evidence" value="ECO:0007669"/>
    <property type="project" value="UniProtKB-SubCell"/>
</dbReference>
<dbReference type="AlphaFoldDB" id="A0A7C2JXS5"/>
<comment type="caution">
    <text evidence="3">The sequence shown here is derived from an EMBL/GenBank/DDBJ whole genome shotgun (WGS) entry which is preliminary data.</text>
</comment>
<dbReference type="Gene3D" id="3.30.479.30">
    <property type="entry name" value="Band 7 domain"/>
    <property type="match status" value="1"/>
</dbReference>
<evidence type="ECO:0000256" key="1">
    <source>
        <dbReference type="ARBA" id="ARBA00004167"/>
    </source>
</evidence>
<organism evidence="3">
    <name type="scientific">Schlesneria paludicola</name>
    <dbReference type="NCBI Taxonomy" id="360056"/>
    <lineage>
        <taxon>Bacteria</taxon>
        <taxon>Pseudomonadati</taxon>
        <taxon>Planctomycetota</taxon>
        <taxon>Planctomycetia</taxon>
        <taxon>Planctomycetales</taxon>
        <taxon>Planctomycetaceae</taxon>
        <taxon>Schlesneria</taxon>
    </lineage>
</organism>